<dbReference type="InterPro" id="IPR024949">
    <property type="entry name" value="Bet_v_I_allergen"/>
</dbReference>
<dbReference type="GO" id="GO:0038023">
    <property type="term" value="F:signaling receptor activity"/>
    <property type="evidence" value="ECO:0000318"/>
    <property type="project" value="GO_Central"/>
</dbReference>
<dbReference type="GO" id="GO:0006952">
    <property type="term" value="P:defense response"/>
    <property type="evidence" value="ECO:0007669"/>
    <property type="project" value="UniProtKB-KW"/>
</dbReference>
<dbReference type="FunFam" id="3.30.530.20:FF:000007">
    <property type="entry name" value="Major pollen allergen Bet v 1-A"/>
    <property type="match status" value="1"/>
</dbReference>
<evidence type="ECO:0000259" key="4">
    <source>
        <dbReference type="Pfam" id="PF00407"/>
    </source>
</evidence>
<reference evidence="5 6" key="1">
    <citation type="submission" date="2014-04" db="EMBL/GenBank/DDBJ databases">
        <authorList>
            <consortium name="International Citrus Genome Consortium"/>
            <person name="Gmitter F."/>
            <person name="Chen C."/>
            <person name="Farmerie W."/>
            <person name="Harkins T."/>
            <person name="Desany B."/>
            <person name="Mohiuddin M."/>
            <person name="Kodira C."/>
            <person name="Borodovsky M."/>
            <person name="Lomsadze A."/>
            <person name="Burns P."/>
            <person name="Jenkins J."/>
            <person name="Prochnik S."/>
            <person name="Shu S."/>
            <person name="Chapman J."/>
            <person name="Pitluck S."/>
            <person name="Schmutz J."/>
            <person name="Rokhsar D."/>
        </authorList>
    </citation>
    <scope>NUCLEOTIDE SEQUENCE</scope>
</reference>
<dbReference type="SUPFAM" id="SSF55961">
    <property type="entry name" value="Bet v1-like"/>
    <property type="match status" value="1"/>
</dbReference>
<evidence type="ECO:0000256" key="1">
    <source>
        <dbReference type="ARBA" id="ARBA00009744"/>
    </source>
</evidence>
<sequence>MGVSSSAQELKSAIAPLRMFKALILDANNILPNLLPQFIKSLDRVLDAGGAGSVEQINFAEGSEYKYAKHKHQIDEVDEKNLMCKYAMIEGDALIDSLSKQLMRSNFEAAGDGGCICKTTINYHTYRQL</sequence>
<dbReference type="EMBL" id="KK784888">
    <property type="protein sequence ID" value="KDO71797.1"/>
    <property type="molecule type" value="Genomic_DNA"/>
</dbReference>
<dbReference type="PRINTS" id="PR00634">
    <property type="entry name" value="BETALLERGEN"/>
</dbReference>
<dbReference type="AlphaFoldDB" id="A0A067G8F6"/>
<evidence type="ECO:0000256" key="3">
    <source>
        <dbReference type="ARBA" id="ARBA00023265"/>
    </source>
</evidence>
<dbReference type="InterPro" id="IPR000916">
    <property type="entry name" value="Bet_v_I/MLP"/>
</dbReference>
<name>A0A067G8F6_CITSI</name>
<keyword evidence="2" id="KW-0611">Plant defense</keyword>
<feature type="domain" description="Bet v I/Major latex protein" evidence="4">
    <location>
        <begin position="2"/>
        <end position="126"/>
    </location>
</feature>
<dbReference type="Gene3D" id="3.30.530.20">
    <property type="match status" value="1"/>
</dbReference>
<accession>A0A067G8F6</accession>
<dbReference type="GO" id="GO:0005737">
    <property type="term" value="C:cytoplasm"/>
    <property type="evidence" value="ECO:0000318"/>
    <property type="project" value="GO_Central"/>
</dbReference>
<dbReference type="GO" id="GO:0009738">
    <property type="term" value="P:abscisic acid-activated signaling pathway"/>
    <property type="evidence" value="ECO:0000318"/>
    <property type="project" value="GO_Central"/>
</dbReference>
<evidence type="ECO:0000313" key="6">
    <source>
        <dbReference type="Proteomes" id="UP000027120"/>
    </source>
</evidence>
<keyword evidence="6" id="KW-1185">Reference proteome</keyword>
<dbReference type="SMR" id="A0A067G8F6"/>
<dbReference type="PANTHER" id="PTHR31213:SF192">
    <property type="entry name" value="MAJOR ALLERGEN PRU AR 1-LIKE"/>
    <property type="match status" value="1"/>
</dbReference>
<dbReference type="InterPro" id="IPR050279">
    <property type="entry name" value="Plant_def-hormone_signal"/>
</dbReference>
<dbReference type="CDD" id="cd07816">
    <property type="entry name" value="Bet_v1-like"/>
    <property type="match status" value="1"/>
</dbReference>
<organism evidence="5 6">
    <name type="scientific">Citrus sinensis</name>
    <name type="common">Sweet orange</name>
    <name type="synonym">Citrus aurantium var. sinensis</name>
    <dbReference type="NCBI Taxonomy" id="2711"/>
    <lineage>
        <taxon>Eukaryota</taxon>
        <taxon>Viridiplantae</taxon>
        <taxon>Streptophyta</taxon>
        <taxon>Embryophyta</taxon>
        <taxon>Tracheophyta</taxon>
        <taxon>Spermatophyta</taxon>
        <taxon>Magnoliopsida</taxon>
        <taxon>eudicotyledons</taxon>
        <taxon>Gunneridae</taxon>
        <taxon>Pentapetalae</taxon>
        <taxon>rosids</taxon>
        <taxon>malvids</taxon>
        <taxon>Sapindales</taxon>
        <taxon>Rutaceae</taxon>
        <taxon>Aurantioideae</taxon>
        <taxon>Citrus</taxon>
    </lineage>
</organism>
<comment type="similarity">
    <text evidence="1">Belongs to the BetVI family.</text>
</comment>
<evidence type="ECO:0000313" key="5">
    <source>
        <dbReference type="EMBL" id="KDO71797.1"/>
    </source>
</evidence>
<protein>
    <recommendedName>
        <fullName evidence="4">Bet v I/Major latex protein domain-containing protein</fullName>
    </recommendedName>
</protein>
<dbReference type="GO" id="GO:0010427">
    <property type="term" value="F:abscisic acid binding"/>
    <property type="evidence" value="ECO:0000318"/>
    <property type="project" value="GO_Central"/>
</dbReference>
<proteinExistence type="inferred from homology"/>
<keyword evidence="3" id="KW-0568">Pathogenesis-related protein</keyword>
<gene>
    <name evidence="5" type="ORF">CISIN_1g037096mg</name>
</gene>
<dbReference type="STRING" id="2711.A0A067G8F6"/>
<dbReference type="GO" id="GO:0004864">
    <property type="term" value="F:protein phosphatase inhibitor activity"/>
    <property type="evidence" value="ECO:0000318"/>
    <property type="project" value="GO_Central"/>
</dbReference>
<dbReference type="GO" id="GO:0005634">
    <property type="term" value="C:nucleus"/>
    <property type="evidence" value="ECO:0000318"/>
    <property type="project" value="GO_Central"/>
</dbReference>
<dbReference type="PANTHER" id="PTHR31213">
    <property type="entry name" value="OS08G0374000 PROTEIN-RELATED"/>
    <property type="match status" value="1"/>
</dbReference>
<dbReference type="Pfam" id="PF00407">
    <property type="entry name" value="Bet_v_1"/>
    <property type="match status" value="1"/>
</dbReference>
<dbReference type="Proteomes" id="UP000027120">
    <property type="component" value="Unassembled WGS sequence"/>
</dbReference>
<dbReference type="InterPro" id="IPR023393">
    <property type="entry name" value="START-like_dom_sf"/>
</dbReference>
<evidence type="ECO:0000256" key="2">
    <source>
        <dbReference type="ARBA" id="ARBA00022821"/>
    </source>
</evidence>